<dbReference type="Proteomes" id="UP001596484">
    <property type="component" value="Unassembled WGS sequence"/>
</dbReference>
<dbReference type="RefSeq" id="WP_378402370.1">
    <property type="nucleotide sequence ID" value="NZ_JBHTCS010000009.1"/>
</dbReference>
<reference evidence="5" key="1">
    <citation type="journal article" date="2019" name="Int. J. Syst. Evol. Microbiol.">
        <title>The Global Catalogue of Microorganisms (GCM) 10K type strain sequencing project: providing services to taxonomists for standard genome sequencing and annotation.</title>
        <authorList>
            <consortium name="The Broad Institute Genomics Platform"/>
            <consortium name="The Broad Institute Genome Sequencing Center for Infectious Disease"/>
            <person name="Wu L."/>
            <person name="Ma J."/>
        </authorList>
    </citation>
    <scope>NUCLEOTIDE SEQUENCE [LARGE SCALE GENOMIC DNA]</scope>
    <source>
        <strain evidence="5">ICMP 19430</strain>
    </source>
</reference>
<evidence type="ECO:0000313" key="5">
    <source>
        <dbReference type="Proteomes" id="UP001596484"/>
    </source>
</evidence>
<feature type="transmembrane region" description="Helical" evidence="1">
    <location>
        <begin position="125"/>
        <end position="147"/>
    </location>
</feature>
<keyword evidence="1" id="KW-1133">Transmembrane helix</keyword>
<sequence>MTAVLGRPAATVDVAASVALPRVLTSVAVTSMVTVSLAPSLLPRSAVVQAILTGLLAALGWGVASVWHHRPRRRGATRPAPSRDSARLLVLLAGAVTVTWTMLLADHWQDSLRVAMGVPTVGGEHWAQVVAGGGAIALILAAAATGVAACCRRLGAPRAAAVVLALAVAVQFWAGPALWKSGAESYRAANAIIDTSLRQPVSTSTSGSDDSLTAWASLGAQGRKFVAGAATSGAMRTYVGLDNAPGLDARVRLAVRELERGGGLAKSNIVVAVPTGSGWIDGNAAQGFEERFDGDVAVIGVQYSSAPSWVTFLFDRDAAEQSARALFTAVSDRIALLPADERPRLYVYGQSLGAVGASAILRDAGLGERACGALYAGAPAGSGHGSGAVVLANSSDPVVWWSPRLLFHPPTLDRTRTDAPRPSWLPVVSFVQTSVDLISALDAPAGHGHRYGTDQGTALPDRGCAAGGVHA</sequence>
<feature type="transmembrane region" description="Helical" evidence="1">
    <location>
        <begin position="88"/>
        <end position="105"/>
    </location>
</feature>
<accession>A0ABW2RU34</accession>
<gene>
    <name evidence="4" type="ORF">ACFQS9_05550</name>
</gene>
<protein>
    <submittedName>
        <fullName evidence="4">Alpha/beta-hydrolase family protein</fullName>
    </submittedName>
</protein>
<evidence type="ECO:0000259" key="3">
    <source>
        <dbReference type="Pfam" id="PF15420"/>
    </source>
</evidence>
<dbReference type="Pfam" id="PF15420">
    <property type="entry name" value="Abhydrolase_9_N"/>
    <property type="match status" value="1"/>
</dbReference>
<keyword evidence="5" id="KW-1185">Reference proteome</keyword>
<dbReference type="InterPro" id="IPR027787">
    <property type="entry name" value="Alpha/beta-hydrolase_catalytic"/>
</dbReference>
<organism evidence="4 5">
    <name type="scientific">Rhodococcus daqingensis</name>
    <dbReference type="NCBI Taxonomy" id="2479363"/>
    <lineage>
        <taxon>Bacteria</taxon>
        <taxon>Bacillati</taxon>
        <taxon>Actinomycetota</taxon>
        <taxon>Actinomycetes</taxon>
        <taxon>Mycobacteriales</taxon>
        <taxon>Nocardiaceae</taxon>
        <taxon>Rhodococcus</taxon>
    </lineage>
</organism>
<comment type="caution">
    <text evidence="4">The sequence shown here is derived from an EMBL/GenBank/DDBJ whole genome shotgun (WGS) entry which is preliminary data.</text>
</comment>
<feature type="domain" description="Alpha/beta-hydrolase N-terminal" evidence="3">
    <location>
        <begin position="37"/>
        <end position="228"/>
    </location>
</feature>
<keyword evidence="1" id="KW-0472">Membrane</keyword>
<name>A0ABW2RU34_9NOCA</name>
<evidence type="ECO:0000259" key="2">
    <source>
        <dbReference type="Pfam" id="PF10081"/>
    </source>
</evidence>
<dbReference type="Pfam" id="PF10081">
    <property type="entry name" value="Abhydrolase_9"/>
    <property type="match status" value="2"/>
</dbReference>
<feature type="transmembrane region" description="Helical" evidence="1">
    <location>
        <begin position="159"/>
        <end position="179"/>
    </location>
</feature>
<dbReference type="EMBL" id="JBHTCS010000009">
    <property type="protein sequence ID" value="MFC7447354.1"/>
    <property type="molecule type" value="Genomic_DNA"/>
</dbReference>
<evidence type="ECO:0000313" key="4">
    <source>
        <dbReference type="EMBL" id="MFC7447354.1"/>
    </source>
</evidence>
<feature type="transmembrane region" description="Helical" evidence="1">
    <location>
        <begin position="46"/>
        <end position="67"/>
    </location>
</feature>
<dbReference type="InterPro" id="IPR027788">
    <property type="entry name" value="Alpha/beta-hydrolase_N_dom"/>
</dbReference>
<keyword evidence="1" id="KW-0812">Transmembrane</keyword>
<proteinExistence type="predicted"/>
<evidence type="ECO:0000256" key="1">
    <source>
        <dbReference type="SAM" id="Phobius"/>
    </source>
</evidence>
<feature type="domain" description="Alpha/beta-hydrolase catalytic" evidence="2">
    <location>
        <begin position="389"/>
        <end position="454"/>
    </location>
</feature>
<feature type="domain" description="Alpha/beta-hydrolase catalytic" evidence="2">
    <location>
        <begin position="235"/>
        <end position="382"/>
    </location>
</feature>